<gene>
    <name evidence="8" type="ORF">Q3982_08625</name>
</gene>
<dbReference type="PANTHER" id="PTHR35007">
    <property type="entry name" value="INTEGRAL MEMBRANE PROTEIN-RELATED"/>
    <property type="match status" value="1"/>
</dbReference>
<dbReference type="PANTHER" id="PTHR35007:SF2">
    <property type="entry name" value="PILUS ASSEMBLE PROTEIN"/>
    <property type="match status" value="1"/>
</dbReference>
<dbReference type="Proteomes" id="UP001168575">
    <property type="component" value="Unassembled WGS sequence"/>
</dbReference>
<dbReference type="InterPro" id="IPR018076">
    <property type="entry name" value="T2SS_GspF_dom"/>
</dbReference>
<organism evidence="8 9">
    <name type="scientific">Phoenicibacter congonensis</name>
    <dbReference type="NCBI Taxonomy" id="1944646"/>
    <lineage>
        <taxon>Bacteria</taxon>
        <taxon>Bacillati</taxon>
        <taxon>Actinomycetota</taxon>
        <taxon>Coriobacteriia</taxon>
        <taxon>Eggerthellales</taxon>
        <taxon>Eggerthellaceae</taxon>
        <taxon>Phoenicibacter</taxon>
    </lineage>
</organism>
<dbReference type="AlphaFoldDB" id="A0AA43RJ34"/>
<evidence type="ECO:0000313" key="9">
    <source>
        <dbReference type="Proteomes" id="UP001168575"/>
    </source>
</evidence>
<evidence type="ECO:0000313" key="8">
    <source>
        <dbReference type="EMBL" id="MDO4842722.1"/>
    </source>
</evidence>
<evidence type="ECO:0000256" key="5">
    <source>
        <dbReference type="ARBA" id="ARBA00023136"/>
    </source>
</evidence>
<keyword evidence="3 6" id="KW-0812">Transmembrane</keyword>
<comment type="caution">
    <text evidence="8">The sequence shown here is derived from an EMBL/GenBank/DDBJ whole genome shotgun (WGS) entry which is preliminary data.</text>
</comment>
<reference evidence="8" key="1">
    <citation type="submission" date="2023-07" db="EMBL/GenBank/DDBJ databases">
        <title>Between Cages and Wild: Unraveling the Impact of Captivity on Animal Microbiomes and Antimicrobial Resistance.</title>
        <authorList>
            <person name="Schmartz G.P."/>
            <person name="Rehner J."/>
            <person name="Schuff M.J."/>
            <person name="Becker S.L."/>
            <person name="Kravczyk M."/>
            <person name="Gurevich A."/>
            <person name="Francke R."/>
            <person name="Mueller R."/>
            <person name="Keller V."/>
            <person name="Keller A."/>
        </authorList>
    </citation>
    <scope>NUCLEOTIDE SEQUENCE</scope>
    <source>
        <strain evidence="8">S12M_St_49</strain>
    </source>
</reference>
<sequence>FALVGMVFSTELSVIGFILGAVAGFREPRSAVKKIVKKRASELEQHLPEMLEILCIGVRSGLSFDRSCDLYVGNFDTILSFEISRAKELWLSGIQSREEALRDIAASYDSLLFSRTIEGLVRTLKLGTSLSEGLMSSAKEARAVYKANREEIVRKAPIKMMIPTGTLILPAMLLLVMGPVLLELIGGGV</sequence>
<accession>A0AA43RJ34</accession>
<evidence type="ECO:0000256" key="3">
    <source>
        <dbReference type="ARBA" id="ARBA00022692"/>
    </source>
</evidence>
<feature type="transmembrane region" description="Helical" evidence="6">
    <location>
        <begin position="6"/>
        <end position="25"/>
    </location>
</feature>
<evidence type="ECO:0000256" key="2">
    <source>
        <dbReference type="ARBA" id="ARBA00022475"/>
    </source>
</evidence>
<protein>
    <submittedName>
        <fullName evidence="8">Type II secretion system F family protein</fullName>
    </submittedName>
</protein>
<comment type="subcellular location">
    <subcellularLocation>
        <location evidence="1">Cell membrane</location>
        <topology evidence="1">Multi-pass membrane protein</topology>
    </subcellularLocation>
</comment>
<keyword evidence="5 6" id="KW-0472">Membrane</keyword>
<name>A0AA43RJ34_9ACTN</name>
<dbReference type="Pfam" id="PF00482">
    <property type="entry name" value="T2SSF"/>
    <property type="match status" value="1"/>
</dbReference>
<evidence type="ECO:0000256" key="4">
    <source>
        <dbReference type="ARBA" id="ARBA00022989"/>
    </source>
</evidence>
<feature type="non-terminal residue" evidence="8">
    <location>
        <position position="1"/>
    </location>
</feature>
<dbReference type="GO" id="GO:0005886">
    <property type="term" value="C:plasma membrane"/>
    <property type="evidence" value="ECO:0007669"/>
    <property type="project" value="UniProtKB-SubCell"/>
</dbReference>
<evidence type="ECO:0000259" key="7">
    <source>
        <dbReference type="Pfam" id="PF00482"/>
    </source>
</evidence>
<dbReference type="EMBL" id="JAUMVS010000280">
    <property type="protein sequence ID" value="MDO4842722.1"/>
    <property type="molecule type" value="Genomic_DNA"/>
</dbReference>
<keyword evidence="2" id="KW-1003">Cell membrane</keyword>
<feature type="domain" description="Type II secretion system protein GspF" evidence="7">
    <location>
        <begin position="51"/>
        <end position="177"/>
    </location>
</feature>
<keyword evidence="4 6" id="KW-1133">Transmembrane helix</keyword>
<keyword evidence="9" id="KW-1185">Reference proteome</keyword>
<proteinExistence type="predicted"/>
<feature type="transmembrane region" description="Helical" evidence="6">
    <location>
        <begin position="160"/>
        <end position="182"/>
    </location>
</feature>
<evidence type="ECO:0000256" key="6">
    <source>
        <dbReference type="SAM" id="Phobius"/>
    </source>
</evidence>
<evidence type="ECO:0000256" key="1">
    <source>
        <dbReference type="ARBA" id="ARBA00004651"/>
    </source>
</evidence>